<reference evidence="5 6" key="1">
    <citation type="submission" date="2020-04" db="EMBL/GenBank/DDBJ databases">
        <title>Draft genome of Pyxidicoccus fallax type strain.</title>
        <authorList>
            <person name="Whitworth D.E."/>
        </authorList>
    </citation>
    <scope>NUCLEOTIDE SEQUENCE [LARGE SCALE GENOMIC DNA]</scope>
    <source>
        <strain evidence="5 6">DSM 14698</strain>
    </source>
</reference>
<name>A0A848LPD0_9BACT</name>
<keyword evidence="3 5" id="KW-0067">ATP-binding</keyword>
<keyword evidence="2" id="KW-0547">Nucleotide-binding</keyword>
<proteinExistence type="predicted"/>
<feature type="non-terminal residue" evidence="5">
    <location>
        <position position="68"/>
    </location>
</feature>
<sequence length="68" mass="7157">MPSVRAHRVSFAYSDAVPVLSEVDFHLPAGWTGLVGANGAGKSTLLRLLSGELTPTEGHLQFDPPSPT</sequence>
<dbReference type="EMBL" id="JABBJJ010000190">
    <property type="protein sequence ID" value="NMO19520.1"/>
    <property type="molecule type" value="Genomic_DNA"/>
</dbReference>
<dbReference type="AlphaFoldDB" id="A0A848LPD0"/>
<feature type="domain" description="ABC transporter" evidence="4">
    <location>
        <begin position="21"/>
        <end position="63"/>
    </location>
</feature>
<keyword evidence="1" id="KW-0813">Transport</keyword>
<dbReference type="Gene3D" id="3.40.50.300">
    <property type="entry name" value="P-loop containing nucleotide triphosphate hydrolases"/>
    <property type="match status" value="1"/>
</dbReference>
<keyword evidence="6" id="KW-1185">Reference proteome</keyword>
<dbReference type="InterPro" id="IPR051782">
    <property type="entry name" value="ABC_Transporter_VariousFunc"/>
</dbReference>
<evidence type="ECO:0000256" key="1">
    <source>
        <dbReference type="ARBA" id="ARBA00022448"/>
    </source>
</evidence>
<dbReference type="GO" id="GO:0005524">
    <property type="term" value="F:ATP binding"/>
    <property type="evidence" value="ECO:0007669"/>
    <property type="project" value="UniProtKB-KW"/>
</dbReference>
<evidence type="ECO:0000256" key="3">
    <source>
        <dbReference type="ARBA" id="ARBA00022840"/>
    </source>
</evidence>
<dbReference type="PANTHER" id="PTHR42939:SF1">
    <property type="entry name" value="ABC TRANSPORTER ATP-BINDING PROTEIN ALBC-RELATED"/>
    <property type="match status" value="1"/>
</dbReference>
<evidence type="ECO:0000256" key="2">
    <source>
        <dbReference type="ARBA" id="ARBA00022741"/>
    </source>
</evidence>
<dbReference type="InterPro" id="IPR027417">
    <property type="entry name" value="P-loop_NTPase"/>
</dbReference>
<dbReference type="InterPro" id="IPR003439">
    <property type="entry name" value="ABC_transporter-like_ATP-bd"/>
</dbReference>
<organism evidence="5 6">
    <name type="scientific">Pyxidicoccus fallax</name>
    <dbReference type="NCBI Taxonomy" id="394095"/>
    <lineage>
        <taxon>Bacteria</taxon>
        <taxon>Pseudomonadati</taxon>
        <taxon>Myxococcota</taxon>
        <taxon>Myxococcia</taxon>
        <taxon>Myxococcales</taxon>
        <taxon>Cystobacterineae</taxon>
        <taxon>Myxococcaceae</taxon>
        <taxon>Pyxidicoccus</taxon>
    </lineage>
</organism>
<dbReference type="Proteomes" id="UP000518300">
    <property type="component" value="Unassembled WGS sequence"/>
</dbReference>
<evidence type="ECO:0000313" key="6">
    <source>
        <dbReference type="Proteomes" id="UP000518300"/>
    </source>
</evidence>
<accession>A0A848LPD0</accession>
<dbReference type="RefSeq" id="WP_169348768.1">
    <property type="nucleotide sequence ID" value="NZ_JABBJJ010000190.1"/>
</dbReference>
<protein>
    <submittedName>
        <fullName evidence="5">ATP-binding cassette domain-containing protein</fullName>
    </submittedName>
</protein>
<dbReference type="PANTHER" id="PTHR42939">
    <property type="entry name" value="ABC TRANSPORTER ATP-BINDING PROTEIN ALBC-RELATED"/>
    <property type="match status" value="1"/>
</dbReference>
<gene>
    <name evidence="5" type="ORF">HG543_32290</name>
</gene>
<comment type="caution">
    <text evidence="5">The sequence shown here is derived from an EMBL/GenBank/DDBJ whole genome shotgun (WGS) entry which is preliminary data.</text>
</comment>
<evidence type="ECO:0000259" key="4">
    <source>
        <dbReference type="Pfam" id="PF00005"/>
    </source>
</evidence>
<dbReference type="GO" id="GO:0016887">
    <property type="term" value="F:ATP hydrolysis activity"/>
    <property type="evidence" value="ECO:0007669"/>
    <property type="project" value="InterPro"/>
</dbReference>
<dbReference type="Pfam" id="PF00005">
    <property type="entry name" value="ABC_tran"/>
    <property type="match status" value="1"/>
</dbReference>
<evidence type="ECO:0000313" key="5">
    <source>
        <dbReference type="EMBL" id="NMO19520.1"/>
    </source>
</evidence>
<dbReference type="SUPFAM" id="SSF52540">
    <property type="entry name" value="P-loop containing nucleoside triphosphate hydrolases"/>
    <property type="match status" value="1"/>
</dbReference>